<reference evidence="3 4" key="1">
    <citation type="submission" date="2019-03" db="EMBL/GenBank/DDBJ databases">
        <title>Deep-cultivation of Planctomycetes and their phenomic and genomic characterization uncovers novel biology.</title>
        <authorList>
            <person name="Wiegand S."/>
            <person name="Jogler M."/>
            <person name="Boedeker C."/>
            <person name="Pinto D."/>
            <person name="Vollmers J."/>
            <person name="Rivas-Marin E."/>
            <person name="Kohn T."/>
            <person name="Peeters S.H."/>
            <person name="Heuer A."/>
            <person name="Rast P."/>
            <person name="Oberbeckmann S."/>
            <person name="Bunk B."/>
            <person name="Jeske O."/>
            <person name="Meyerdierks A."/>
            <person name="Storesund J.E."/>
            <person name="Kallscheuer N."/>
            <person name="Luecker S."/>
            <person name="Lage O.M."/>
            <person name="Pohl T."/>
            <person name="Merkel B.J."/>
            <person name="Hornburger P."/>
            <person name="Mueller R.-W."/>
            <person name="Bruemmer F."/>
            <person name="Labrenz M."/>
            <person name="Spormann A.M."/>
            <person name="Op den Camp H."/>
            <person name="Overmann J."/>
            <person name="Amann R."/>
            <person name="Jetten M.S.M."/>
            <person name="Mascher T."/>
            <person name="Medema M.H."/>
            <person name="Devos D.P."/>
            <person name="Kaster A.-K."/>
            <person name="Ovreas L."/>
            <person name="Rohde M."/>
            <person name="Galperin M.Y."/>
            <person name="Jogler C."/>
        </authorList>
    </citation>
    <scope>NUCLEOTIDE SEQUENCE [LARGE SCALE GENOMIC DNA]</scope>
    <source>
        <strain evidence="3 4">V144</strain>
    </source>
</reference>
<dbReference type="GO" id="GO:0016787">
    <property type="term" value="F:hydrolase activity"/>
    <property type="evidence" value="ECO:0007669"/>
    <property type="project" value="UniProtKB-KW"/>
</dbReference>
<accession>A0A517VWE4</accession>
<dbReference type="RefSeq" id="WP_144985690.1">
    <property type="nucleotide sequence ID" value="NZ_CP037920.1"/>
</dbReference>
<evidence type="ECO:0000259" key="2">
    <source>
        <dbReference type="Pfam" id="PF04909"/>
    </source>
</evidence>
<gene>
    <name evidence="3" type="ORF">V144x_27990</name>
</gene>
<organism evidence="3 4">
    <name type="scientific">Gimesia aquarii</name>
    <dbReference type="NCBI Taxonomy" id="2527964"/>
    <lineage>
        <taxon>Bacteria</taxon>
        <taxon>Pseudomonadati</taxon>
        <taxon>Planctomycetota</taxon>
        <taxon>Planctomycetia</taxon>
        <taxon>Planctomycetales</taxon>
        <taxon>Planctomycetaceae</taxon>
        <taxon>Gimesia</taxon>
    </lineage>
</organism>
<evidence type="ECO:0000313" key="4">
    <source>
        <dbReference type="Proteomes" id="UP000318704"/>
    </source>
</evidence>
<dbReference type="PANTHER" id="PTHR21240">
    <property type="entry name" value="2-AMINO-3-CARBOXYLMUCONATE-6-SEMIALDEHYDE DECARBOXYLASE"/>
    <property type="match status" value="1"/>
</dbReference>
<dbReference type="GO" id="GO:0016831">
    <property type="term" value="F:carboxy-lyase activity"/>
    <property type="evidence" value="ECO:0007669"/>
    <property type="project" value="InterPro"/>
</dbReference>
<protein>
    <submittedName>
        <fullName evidence="3">Amidohydrolase</fullName>
    </submittedName>
</protein>
<dbReference type="Gene3D" id="3.20.20.140">
    <property type="entry name" value="Metal-dependent hydrolases"/>
    <property type="match status" value="1"/>
</dbReference>
<dbReference type="InterPro" id="IPR006680">
    <property type="entry name" value="Amidohydro-rel"/>
</dbReference>
<dbReference type="KEGG" id="gaw:V144x_27990"/>
<feature type="domain" description="Amidohydrolase-related" evidence="2">
    <location>
        <begin position="3"/>
        <end position="289"/>
    </location>
</feature>
<proteinExistence type="predicted"/>
<dbReference type="Proteomes" id="UP000318704">
    <property type="component" value="Chromosome"/>
</dbReference>
<dbReference type="CDD" id="cd01292">
    <property type="entry name" value="metallo-dependent_hydrolases"/>
    <property type="match status" value="1"/>
</dbReference>
<dbReference type="AlphaFoldDB" id="A0A517VWE4"/>
<dbReference type="InterPro" id="IPR032465">
    <property type="entry name" value="ACMSD"/>
</dbReference>
<dbReference type="InterPro" id="IPR032466">
    <property type="entry name" value="Metal_Hydrolase"/>
</dbReference>
<dbReference type="PANTHER" id="PTHR21240:SF19">
    <property type="entry name" value="CATALYTIC_ HYDROLASE"/>
    <property type="match status" value="1"/>
</dbReference>
<dbReference type="EMBL" id="CP037920">
    <property type="protein sequence ID" value="QDT97326.1"/>
    <property type="molecule type" value="Genomic_DNA"/>
</dbReference>
<dbReference type="Pfam" id="PF04909">
    <property type="entry name" value="Amidohydro_2"/>
    <property type="match status" value="1"/>
</dbReference>
<keyword evidence="3" id="KW-0378">Hydrolase</keyword>
<evidence type="ECO:0000313" key="3">
    <source>
        <dbReference type="EMBL" id="QDT97326.1"/>
    </source>
</evidence>
<keyword evidence="1" id="KW-0456">Lyase</keyword>
<name>A0A517VWE4_9PLAN</name>
<dbReference type="SUPFAM" id="SSF51556">
    <property type="entry name" value="Metallo-dependent hydrolases"/>
    <property type="match status" value="1"/>
</dbReference>
<evidence type="ECO:0000256" key="1">
    <source>
        <dbReference type="ARBA" id="ARBA00023239"/>
    </source>
</evidence>
<sequence>MLIDTHTNLMWYPDHLSDEFVEFAWAAKKAKMKNSTDVYFAGSESDQQNAFDSTPDALLEATQNCTKVIVFGIKAPFCGINCDQELIAQFAKEHSDRFVAWCSVDPNDTDCVGQLTHYVQNLGMKGLKVSPIYQNWNPQDPKHLPLFKKAEELNIPINIHQGTSFVRPGPLKYSNPIQLEDIAVACPDLRMIISHMGHPWESECVVLIRKHPNLYSNVSALHYRPLRHYQAFMTALEYGVEDKLIYGSDFPSATPEQVISGLNKVNQVVEGTAFPKFPQEVIDRIIYENWKQVLSPQELGLETATT</sequence>